<dbReference type="EMBL" id="CP056041">
    <property type="protein sequence ID" value="QKZ19774.1"/>
    <property type="molecule type" value="Genomic_DNA"/>
</dbReference>
<proteinExistence type="predicted"/>
<accession>A0A7H8T8P8</accession>
<name>A0A7H8T8P8_STRCX</name>
<dbReference type="RefSeq" id="WP_176576049.1">
    <property type="nucleotide sequence ID" value="NZ_CBDRGH010000033.1"/>
</dbReference>
<dbReference type="AlphaFoldDB" id="A0A7H8T8P8"/>
<gene>
    <name evidence="2" type="ORF">HUT05_21820</name>
</gene>
<evidence type="ECO:0000313" key="3">
    <source>
        <dbReference type="Proteomes" id="UP000509418"/>
    </source>
</evidence>
<feature type="region of interest" description="Disordered" evidence="1">
    <location>
        <begin position="474"/>
        <end position="499"/>
    </location>
</feature>
<evidence type="ECO:0000313" key="2">
    <source>
        <dbReference type="EMBL" id="QKZ19774.1"/>
    </source>
</evidence>
<dbReference type="SUPFAM" id="SSF55874">
    <property type="entry name" value="ATPase domain of HSP90 chaperone/DNA topoisomerase II/histidine kinase"/>
    <property type="match status" value="1"/>
</dbReference>
<organism evidence="2 3">
    <name type="scientific">Streptomyces chartreusis</name>
    <dbReference type="NCBI Taxonomy" id="1969"/>
    <lineage>
        <taxon>Bacteria</taxon>
        <taxon>Bacillati</taxon>
        <taxon>Actinomycetota</taxon>
        <taxon>Actinomycetes</taxon>
        <taxon>Kitasatosporales</taxon>
        <taxon>Streptomycetaceae</taxon>
        <taxon>Streptomyces</taxon>
    </lineage>
</organism>
<keyword evidence="3" id="KW-1185">Reference proteome</keyword>
<reference evidence="2 3" key="1">
    <citation type="submission" date="2020-06" db="EMBL/GenBank/DDBJ databases">
        <title>Genome mining for natural products.</title>
        <authorList>
            <person name="Zhang B."/>
            <person name="Shi J."/>
            <person name="Ge H."/>
        </authorList>
    </citation>
    <scope>NUCLEOTIDE SEQUENCE [LARGE SCALE GENOMIC DNA]</scope>
    <source>
        <strain evidence="2 3">NA02069</strain>
    </source>
</reference>
<protein>
    <submittedName>
        <fullName evidence="2">Uncharacterized protein</fullName>
    </submittedName>
</protein>
<sequence>MSALNQQIVHAALNAATLADAEAVQELIAQSFAAEHRRPVGDKWNNFGLMGSSGSYDLKLIEHVTNMQDSVIERFALQQYGSRANVPFQTPFEATGELLKYLDSSEKSNLAVTTFEDSDAPASTTKRLTAVFRDKGCGMTPASVPNTIFALGGSNKEDALYLQGAFGLGGAMTYRNAKAVVIVSRRDPALLKDGEEDRITVAVVQWQDNTKGQTAYYLVDCEWNAAGDTAEPWSCPHEDYDDFEPGTHLALVSYRVDGVQRRREGDAKSFDVVTNTRLVHPVFPTRFVNNTTRGRGTTLEGLAHRLERSEYDFERGEEILPFHHQGRTYQLPVRYWLFAGGPKDPGGRDKFLASDHAVLFTSNGQVHHHWSPRDVRDQTGLNRLYDRLLVVVETDELPIRDRTNLFTADRSELVRGDVALRLEEAVRALIRESAVLREANNALIRASYQDKSDQPTAEIARRISRALTVKGFSLGSGNGSGGQGGGQGSGRAGGGGGGLKPVTLYPDPTLIAGPATVRAVVGTTRSITYTVDVEDAFYERRGRLRAICDHPDIVEDREITTGNGHKGRVRVMVAVPETADLGTYELRIVLEDWIRAAGGLGHTLEHITKLELVEDIPGNGSGTGKPTKGAQGQGGPGQGSNVALRWTSHESEDHWERVTVGSVEDVPASILADQLSDYAELRALGDQPIPTVLLNQEYPPFKKYLAARNKELTSDKRAREQYAVGVGVSLLLLQQKLDKIKKAGDEVPDDDFIDEARRAAASAVLAVMPAFDDLAKEVGLSG</sequence>
<dbReference type="Proteomes" id="UP000509418">
    <property type="component" value="Chromosome"/>
</dbReference>
<dbReference type="InterPro" id="IPR036890">
    <property type="entry name" value="HATPase_C_sf"/>
</dbReference>
<dbReference type="Gene3D" id="3.30.565.10">
    <property type="entry name" value="Histidine kinase-like ATPase, C-terminal domain"/>
    <property type="match status" value="1"/>
</dbReference>
<evidence type="ECO:0000256" key="1">
    <source>
        <dbReference type="SAM" id="MobiDB-lite"/>
    </source>
</evidence>
<feature type="region of interest" description="Disordered" evidence="1">
    <location>
        <begin position="617"/>
        <end position="641"/>
    </location>
</feature>